<evidence type="ECO:0000256" key="1">
    <source>
        <dbReference type="SAM" id="Coils"/>
    </source>
</evidence>
<keyword evidence="2" id="KW-0732">Signal</keyword>
<proteinExistence type="predicted"/>
<dbReference type="Proteomes" id="UP001159405">
    <property type="component" value="Unassembled WGS sequence"/>
</dbReference>
<keyword evidence="1" id="KW-0175">Coiled coil</keyword>
<feature type="chain" id="PRO_5046059554" evidence="2">
    <location>
        <begin position="19"/>
        <end position="288"/>
    </location>
</feature>
<name>A0ABN8PJ23_9CNID</name>
<feature type="coiled-coil region" evidence="1">
    <location>
        <begin position="52"/>
        <end position="79"/>
    </location>
</feature>
<dbReference type="SUPFAM" id="SSF49899">
    <property type="entry name" value="Concanavalin A-like lectins/glucanases"/>
    <property type="match status" value="1"/>
</dbReference>
<dbReference type="PANTHER" id="PTHR47635:SF2">
    <property type="entry name" value="LAMG-LIKE JELLYROLL FOLD DOMAIN-CONTAINING PROTEIN"/>
    <property type="match status" value="1"/>
</dbReference>
<accession>A0ABN8PJ23</accession>
<dbReference type="Pfam" id="PF13385">
    <property type="entry name" value="Laminin_G_3"/>
    <property type="match status" value="1"/>
</dbReference>
<dbReference type="InterPro" id="IPR013320">
    <property type="entry name" value="ConA-like_dom_sf"/>
</dbReference>
<reference evidence="3 4" key="1">
    <citation type="submission" date="2022-05" db="EMBL/GenBank/DDBJ databases">
        <authorList>
            <consortium name="Genoscope - CEA"/>
            <person name="William W."/>
        </authorList>
    </citation>
    <scope>NUCLEOTIDE SEQUENCE [LARGE SCALE GENOMIC DNA]</scope>
</reference>
<evidence type="ECO:0000313" key="4">
    <source>
        <dbReference type="Proteomes" id="UP001159405"/>
    </source>
</evidence>
<dbReference type="Gene3D" id="2.60.120.200">
    <property type="match status" value="1"/>
</dbReference>
<dbReference type="EMBL" id="CALNXK010000073">
    <property type="protein sequence ID" value="CAH3144142.1"/>
    <property type="molecule type" value="Genomic_DNA"/>
</dbReference>
<feature type="signal peptide" evidence="2">
    <location>
        <begin position="1"/>
        <end position="18"/>
    </location>
</feature>
<dbReference type="PANTHER" id="PTHR47635">
    <property type="entry name" value="CUB DOMAIN-CONTAINING PROTEIN"/>
    <property type="match status" value="1"/>
</dbReference>
<comment type="caution">
    <text evidence="3">The sequence shown here is derived from an EMBL/GenBank/DDBJ whole genome shotgun (WGS) entry which is preliminary data.</text>
</comment>
<evidence type="ECO:0000313" key="3">
    <source>
        <dbReference type="EMBL" id="CAH3144142.1"/>
    </source>
</evidence>
<evidence type="ECO:0000256" key="2">
    <source>
        <dbReference type="SAM" id="SignalP"/>
    </source>
</evidence>
<keyword evidence="4" id="KW-1185">Reference proteome</keyword>
<sequence>MIFTGFICFLLLLQTVESVTTQSPNNLPPKETTCNINNYYSFHAGPRLEKIIIEMKTKLEAIEQELKKLSKKEETRKNVPDPVAFFPLNAAHGTKEINNRAVKAIPRGVTLAPGPDGRPNYSYKFSGSSNSYIEFPNRVGGPLDVRYSMTMLCWVYYNGKDGSLFSYEKSSTWGVHLWVVAGKLFVRFVKRDYSSTNHLLHTSLAGGWKFVGASYDRSSGEAKLWVNGAVVQTLNIGAGLELATQDSIRMGMKTGDRRYFKGRIAQMRIYNRALSQEQVQAIQKLVAA</sequence>
<gene>
    <name evidence="3" type="ORF">PLOB_00043881</name>
</gene>
<organism evidence="3 4">
    <name type="scientific">Porites lobata</name>
    <dbReference type="NCBI Taxonomy" id="104759"/>
    <lineage>
        <taxon>Eukaryota</taxon>
        <taxon>Metazoa</taxon>
        <taxon>Cnidaria</taxon>
        <taxon>Anthozoa</taxon>
        <taxon>Hexacorallia</taxon>
        <taxon>Scleractinia</taxon>
        <taxon>Fungiina</taxon>
        <taxon>Poritidae</taxon>
        <taxon>Porites</taxon>
    </lineage>
</organism>
<protein>
    <submittedName>
        <fullName evidence="3">Uncharacterized protein</fullName>
    </submittedName>
</protein>